<dbReference type="InterPro" id="IPR017937">
    <property type="entry name" value="Thioredoxin_CS"/>
</dbReference>
<organism evidence="3">
    <name type="scientific">Vanderwaltozyma polyspora (strain ATCC 22028 / DSM 70294 / BCRC 21397 / CBS 2163 / NBRC 10782 / NRRL Y-8283 / UCD 57-17)</name>
    <name type="common">Kluyveromyces polysporus</name>
    <dbReference type="NCBI Taxonomy" id="436907"/>
    <lineage>
        <taxon>Eukaryota</taxon>
        <taxon>Fungi</taxon>
        <taxon>Dikarya</taxon>
        <taxon>Ascomycota</taxon>
        <taxon>Saccharomycotina</taxon>
        <taxon>Saccharomycetes</taxon>
        <taxon>Saccharomycetales</taxon>
        <taxon>Saccharomycetaceae</taxon>
        <taxon>Vanderwaltozyma</taxon>
    </lineage>
</organism>
<dbReference type="InterPro" id="IPR013766">
    <property type="entry name" value="Thioredoxin_domain"/>
</dbReference>
<dbReference type="Pfam" id="PF00085">
    <property type="entry name" value="Thioredoxin"/>
    <property type="match status" value="1"/>
</dbReference>
<dbReference type="STRING" id="436907.A7TIJ0"/>
<feature type="domain" description="Thioredoxin" evidence="1">
    <location>
        <begin position="9"/>
        <end position="100"/>
    </location>
</feature>
<protein>
    <recommendedName>
        <fullName evidence="1">Thioredoxin domain-containing protein</fullName>
    </recommendedName>
</protein>
<dbReference type="PROSITE" id="PS00194">
    <property type="entry name" value="THIOREDOXIN_1"/>
    <property type="match status" value="1"/>
</dbReference>
<dbReference type="AlphaFoldDB" id="A7TIJ0"/>
<sequence length="104" mass="11776">MLYLAHSLEQLNDLINTKGELVVVEYYRTYCTSCQIMDSVILQYAREFEANLKLVKVDIDKVHVPNADSITVTPTFDFYKDGINFSQFVGSDPVGLKKVIASHV</sequence>
<dbReference type="InParanoid" id="A7TIJ0"/>
<dbReference type="eggNOG" id="KOG0907">
    <property type="taxonomic scope" value="Eukaryota"/>
</dbReference>
<evidence type="ECO:0000313" key="2">
    <source>
        <dbReference type="EMBL" id="EDO17928.1"/>
    </source>
</evidence>
<evidence type="ECO:0000259" key="1">
    <source>
        <dbReference type="Pfam" id="PF00085"/>
    </source>
</evidence>
<dbReference type="InterPro" id="IPR050620">
    <property type="entry name" value="Thioredoxin_H-type-like"/>
</dbReference>
<dbReference type="OrthoDB" id="21221at2759"/>
<keyword evidence="3" id="KW-1185">Reference proteome</keyword>
<reference evidence="2 3" key="1">
    <citation type="journal article" date="2007" name="Proc. Natl. Acad. Sci. U.S.A.">
        <title>Independent sorting-out of thousands of duplicated gene pairs in two yeast species descended from a whole-genome duplication.</title>
        <authorList>
            <person name="Scannell D.R."/>
            <person name="Frank A.C."/>
            <person name="Conant G.C."/>
            <person name="Byrne K.P."/>
            <person name="Woolfit M."/>
            <person name="Wolfe K.H."/>
        </authorList>
    </citation>
    <scope>NUCLEOTIDE SEQUENCE [LARGE SCALE GENOMIC DNA]</scope>
    <source>
        <strain evidence="3">ATCC 22028 / DSM 70294 / BCRC 21397 / CBS 2163 / NBRC 10782 / NRRL Y-8283 / UCD 57-17</strain>
    </source>
</reference>
<dbReference type="PANTHER" id="PTHR10438">
    <property type="entry name" value="THIOREDOXIN"/>
    <property type="match status" value="1"/>
</dbReference>
<dbReference type="EMBL" id="DS480396">
    <property type="protein sequence ID" value="EDO17928.1"/>
    <property type="molecule type" value="Genomic_DNA"/>
</dbReference>
<dbReference type="Gene3D" id="3.40.30.10">
    <property type="entry name" value="Glutaredoxin"/>
    <property type="match status" value="1"/>
</dbReference>
<dbReference type="GeneID" id="5546184"/>
<dbReference type="HOGENOM" id="CLU_090389_14_4_1"/>
<gene>
    <name evidence="2" type="ORF">Kpol_1010p44</name>
</gene>
<dbReference type="CDD" id="cd02947">
    <property type="entry name" value="TRX_family"/>
    <property type="match status" value="1"/>
</dbReference>
<dbReference type="OMA" id="NIKEFPE"/>
<dbReference type="KEGG" id="vpo:Kpol_1010p44"/>
<dbReference type="SUPFAM" id="SSF52833">
    <property type="entry name" value="Thioredoxin-like"/>
    <property type="match status" value="1"/>
</dbReference>
<dbReference type="RefSeq" id="XP_001645786.1">
    <property type="nucleotide sequence ID" value="XM_001645736.1"/>
</dbReference>
<name>A7TIJ0_VANPO</name>
<dbReference type="PANTHER" id="PTHR10438:SF463">
    <property type="entry name" value="THIOREDOXIN"/>
    <property type="match status" value="1"/>
</dbReference>
<accession>A7TIJ0</accession>
<proteinExistence type="predicted"/>
<dbReference type="PhylomeDB" id="A7TIJ0"/>
<dbReference type="Proteomes" id="UP000000267">
    <property type="component" value="Unassembled WGS sequence"/>
</dbReference>
<dbReference type="InterPro" id="IPR036249">
    <property type="entry name" value="Thioredoxin-like_sf"/>
</dbReference>
<evidence type="ECO:0000313" key="3">
    <source>
        <dbReference type="Proteomes" id="UP000000267"/>
    </source>
</evidence>